<evidence type="ECO:0000313" key="2">
    <source>
        <dbReference type="EMBL" id="KAF5188310.1"/>
    </source>
</evidence>
<sequence length="79" mass="9158">MFNKSFKVQTAAHVTTKSVTACEEKKRGSEEEASSVSRHSNKSRRRTTEGGFTEKRRFQDLGFQIVPLFMLEFIQTNYH</sequence>
<dbReference type="EMBL" id="JABWDY010026929">
    <property type="protein sequence ID" value="KAF5188310.1"/>
    <property type="molecule type" value="Genomic_DNA"/>
</dbReference>
<accession>A0A7J6VVX0</accession>
<evidence type="ECO:0000313" key="3">
    <source>
        <dbReference type="Proteomes" id="UP000554482"/>
    </source>
</evidence>
<protein>
    <submittedName>
        <fullName evidence="2">Uncharacterized protein</fullName>
    </submittedName>
</protein>
<name>A0A7J6VVX0_THATH</name>
<comment type="caution">
    <text evidence="2">The sequence shown here is derived from an EMBL/GenBank/DDBJ whole genome shotgun (WGS) entry which is preliminary data.</text>
</comment>
<organism evidence="2 3">
    <name type="scientific">Thalictrum thalictroides</name>
    <name type="common">Rue-anemone</name>
    <name type="synonym">Anemone thalictroides</name>
    <dbReference type="NCBI Taxonomy" id="46969"/>
    <lineage>
        <taxon>Eukaryota</taxon>
        <taxon>Viridiplantae</taxon>
        <taxon>Streptophyta</taxon>
        <taxon>Embryophyta</taxon>
        <taxon>Tracheophyta</taxon>
        <taxon>Spermatophyta</taxon>
        <taxon>Magnoliopsida</taxon>
        <taxon>Ranunculales</taxon>
        <taxon>Ranunculaceae</taxon>
        <taxon>Thalictroideae</taxon>
        <taxon>Thalictrum</taxon>
    </lineage>
</organism>
<reference evidence="2 3" key="1">
    <citation type="submission" date="2020-06" db="EMBL/GenBank/DDBJ databases">
        <title>Transcriptomic and genomic resources for Thalictrum thalictroides and T. hernandezii: Facilitating candidate gene discovery in an emerging model plant lineage.</title>
        <authorList>
            <person name="Arias T."/>
            <person name="Riano-Pachon D.M."/>
            <person name="Di Stilio V.S."/>
        </authorList>
    </citation>
    <scope>NUCLEOTIDE SEQUENCE [LARGE SCALE GENOMIC DNA]</scope>
    <source>
        <strain evidence="3">cv. WT478/WT964</strain>
        <tissue evidence="2">Leaves</tissue>
    </source>
</reference>
<gene>
    <name evidence="2" type="ORF">FRX31_022101</name>
</gene>
<dbReference type="AlphaFoldDB" id="A0A7J6VVX0"/>
<keyword evidence="3" id="KW-1185">Reference proteome</keyword>
<evidence type="ECO:0000256" key="1">
    <source>
        <dbReference type="SAM" id="MobiDB-lite"/>
    </source>
</evidence>
<dbReference type="Proteomes" id="UP000554482">
    <property type="component" value="Unassembled WGS sequence"/>
</dbReference>
<proteinExistence type="predicted"/>
<feature type="region of interest" description="Disordered" evidence="1">
    <location>
        <begin position="15"/>
        <end position="53"/>
    </location>
</feature>